<proteinExistence type="inferred from homology"/>
<organism evidence="6 7">
    <name type="scientific">Pseudocercospora musae</name>
    <dbReference type="NCBI Taxonomy" id="113226"/>
    <lineage>
        <taxon>Eukaryota</taxon>
        <taxon>Fungi</taxon>
        <taxon>Dikarya</taxon>
        <taxon>Ascomycota</taxon>
        <taxon>Pezizomycotina</taxon>
        <taxon>Dothideomycetes</taxon>
        <taxon>Dothideomycetidae</taxon>
        <taxon>Mycosphaerellales</taxon>
        <taxon>Mycosphaerellaceae</taxon>
        <taxon>Pseudocercospora</taxon>
    </lineage>
</organism>
<feature type="domain" description="GED" evidence="4">
    <location>
        <begin position="622"/>
        <end position="711"/>
    </location>
</feature>
<dbReference type="InterPro" id="IPR019762">
    <property type="entry name" value="Dynamin_GTPase_CS"/>
</dbReference>
<evidence type="ECO:0000313" key="7">
    <source>
        <dbReference type="Proteomes" id="UP000073492"/>
    </source>
</evidence>
<dbReference type="GO" id="GO:0003924">
    <property type="term" value="F:GTPase activity"/>
    <property type="evidence" value="ECO:0007669"/>
    <property type="project" value="InterPro"/>
</dbReference>
<protein>
    <recommendedName>
        <fullName evidence="8">GED domain-containing protein</fullName>
    </recommendedName>
</protein>
<dbReference type="InterPro" id="IPR027417">
    <property type="entry name" value="P-loop_NTPase"/>
</dbReference>
<dbReference type="OrthoDB" id="415706at2759"/>
<dbReference type="SUPFAM" id="SSF52540">
    <property type="entry name" value="P-loop containing nucleoside triphosphate hydrolases"/>
    <property type="match status" value="1"/>
</dbReference>
<feature type="domain" description="Dynamin-type G" evidence="5">
    <location>
        <begin position="31"/>
        <end position="323"/>
    </location>
</feature>
<dbReference type="Pfam" id="PF00350">
    <property type="entry name" value="Dynamin_N"/>
    <property type="match status" value="1"/>
</dbReference>
<dbReference type="PROSITE" id="PS51718">
    <property type="entry name" value="G_DYNAMIN_2"/>
    <property type="match status" value="1"/>
</dbReference>
<dbReference type="PANTHER" id="PTHR11566">
    <property type="entry name" value="DYNAMIN"/>
    <property type="match status" value="1"/>
</dbReference>
<dbReference type="EMBL" id="LFZO01000943">
    <property type="protein sequence ID" value="KXS94723.1"/>
    <property type="molecule type" value="Genomic_DNA"/>
</dbReference>
<dbReference type="PANTHER" id="PTHR11566:SF215">
    <property type="entry name" value="DYNAMIN GTPASE"/>
    <property type="match status" value="1"/>
</dbReference>
<evidence type="ECO:0000256" key="2">
    <source>
        <dbReference type="ARBA" id="ARBA00023134"/>
    </source>
</evidence>
<dbReference type="GO" id="GO:0016020">
    <property type="term" value="C:membrane"/>
    <property type="evidence" value="ECO:0007669"/>
    <property type="project" value="TreeGrafter"/>
</dbReference>
<dbReference type="InterPro" id="IPR030381">
    <property type="entry name" value="G_DYNAMIN_dom"/>
</dbReference>
<evidence type="ECO:0000259" key="5">
    <source>
        <dbReference type="PROSITE" id="PS51718"/>
    </source>
</evidence>
<keyword evidence="2 3" id="KW-0342">GTP-binding</keyword>
<dbReference type="InterPro" id="IPR022812">
    <property type="entry name" value="Dynamin"/>
</dbReference>
<dbReference type="InterPro" id="IPR045063">
    <property type="entry name" value="Dynamin_N"/>
</dbReference>
<dbReference type="GO" id="GO:0005874">
    <property type="term" value="C:microtubule"/>
    <property type="evidence" value="ECO:0007669"/>
    <property type="project" value="TreeGrafter"/>
</dbReference>
<dbReference type="InterPro" id="IPR000375">
    <property type="entry name" value="Dynamin_stalk"/>
</dbReference>
<dbReference type="Proteomes" id="UP000073492">
    <property type="component" value="Unassembled WGS sequence"/>
</dbReference>
<dbReference type="PROSITE" id="PS51388">
    <property type="entry name" value="GED"/>
    <property type="match status" value="1"/>
</dbReference>
<sequence>MPSRTSEQYGLAEPLMLEKIDQLFACGVGELVALPQIVVVGDQSSGKSSVLEGLIQKPLPRDTGLCTRFATQIVFRRAAEEQVKVSIIPDLDASLEHVSRAKQWGKTMSSLESDMFKKIMQEAHKEMGLSSNRDDGEKKPTFSNDVLRLEISGPNQEHLSVIDVPGIFKSTTEGVTTKADIQLVRNMVKSYMENPRSVMLAVVPASTDLATQEILELAAEADVYGDRTLGVLTKPDLVDKGAESGVVDLVEGRTRPMKLGWHIIRNPGQKELQDVTIDRGGLEAAFFRSSVPWSSIEKDKVGIDSLRVRIKEVLSSLVKREFPKVQVEIKSRLASRQKQLGRLGPERNSPAEQMAYLVELATKFQRLVHLAMNAAHGADDAFETSPDLCVAPAVMSRMQTFSDEMANYSEAYAFSHDESSEPLAFEEDSDEPDTFHSRKEVDLDDLIGIIHPQESLPHPRCGEIKAWLIRVFKGNRGFELGTFNASILATVMKKQSLKWTDISMGFVSDVIVIVHRFVGAALNSICEDRNVRDALAGKLFDQLIGRYQKAIASTNFLLKVESSDTPMTMNHYFNDNLQKSRQGKAAGQVKKNAFHNGSHGMVVRLEHASPPIRSMSNEQHVVQEIHDILQSYYKVCRKTFVDCVCRQSVIHYLLECDESPLALFSPVFVSQLSADVLEEIAGEAPALKRSRAQLTKEIASLAKAMKILAKV</sequence>
<dbReference type="InterPro" id="IPR003130">
    <property type="entry name" value="GED"/>
</dbReference>
<dbReference type="SMART" id="SM00053">
    <property type="entry name" value="DYNc"/>
    <property type="match status" value="1"/>
</dbReference>
<dbReference type="GO" id="GO:0016559">
    <property type="term" value="P:peroxisome fission"/>
    <property type="evidence" value="ECO:0007669"/>
    <property type="project" value="TreeGrafter"/>
</dbReference>
<dbReference type="FunFam" id="3.40.50.300:FF:001425">
    <property type="entry name" value="Dynamin GTPase, putative"/>
    <property type="match status" value="1"/>
</dbReference>
<comment type="similarity">
    <text evidence="3">Belongs to the TRAFAC class dynamin-like GTPase superfamily. Dynamin/Fzo/YdjA family.</text>
</comment>
<evidence type="ECO:0000259" key="4">
    <source>
        <dbReference type="PROSITE" id="PS51388"/>
    </source>
</evidence>
<accession>A0A139GWZ7</accession>
<gene>
    <name evidence="6" type="ORF">AC579_9202</name>
</gene>
<dbReference type="InterPro" id="IPR020850">
    <property type="entry name" value="GED_dom"/>
</dbReference>
<reference evidence="6 7" key="1">
    <citation type="submission" date="2015-07" db="EMBL/GenBank/DDBJ databases">
        <title>Comparative genomics of the Sigatoka disease complex on banana suggests a link between parallel evolutionary changes in Pseudocercospora fijiensis and Pseudocercospora eumusae and increased virulence on the banana host.</title>
        <authorList>
            <person name="Chang T.-C."/>
            <person name="Salvucci A."/>
            <person name="Crous P.W."/>
            <person name="Stergiopoulos I."/>
        </authorList>
    </citation>
    <scope>NUCLEOTIDE SEQUENCE [LARGE SCALE GENOMIC DNA]</scope>
    <source>
        <strain evidence="6 7">CBS 116634</strain>
    </source>
</reference>
<dbReference type="STRING" id="113226.A0A139GWZ7"/>
<keyword evidence="7" id="KW-1185">Reference proteome</keyword>
<keyword evidence="1 3" id="KW-0547">Nucleotide-binding</keyword>
<dbReference type="GO" id="GO:0048312">
    <property type="term" value="P:intracellular distribution of mitochondria"/>
    <property type="evidence" value="ECO:0007669"/>
    <property type="project" value="TreeGrafter"/>
</dbReference>
<dbReference type="InterPro" id="IPR001401">
    <property type="entry name" value="Dynamin_GTPase"/>
</dbReference>
<dbReference type="GO" id="GO:0000266">
    <property type="term" value="P:mitochondrial fission"/>
    <property type="evidence" value="ECO:0007669"/>
    <property type="project" value="TreeGrafter"/>
</dbReference>
<dbReference type="PRINTS" id="PR00195">
    <property type="entry name" value="DYNAMIN"/>
</dbReference>
<dbReference type="AlphaFoldDB" id="A0A139GWZ7"/>
<evidence type="ECO:0000313" key="6">
    <source>
        <dbReference type="EMBL" id="KXS94723.1"/>
    </source>
</evidence>
<dbReference type="PROSITE" id="PS00410">
    <property type="entry name" value="G_DYNAMIN_1"/>
    <property type="match status" value="1"/>
</dbReference>
<dbReference type="Pfam" id="PF02212">
    <property type="entry name" value="GED"/>
    <property type="match status" value="1"/>
</dbReference>
<dbReference type="Pfam" id="PF01031">
    <property type="entry name" value="Dynamin_M"/>
    <property type="match status" value="1"/>
</dbReference>
<dbReference type="GO" id="GO:0008017">
    <property type="term" value="F:microtubule binding"/>
    <property type="evidence" value="ECO:0007669"/>
    <property type="project" value="TreeGrafter"/>
</dbReference>
<comment type="caution">
    <text evidence="6">The sequence shown here is derived from an EMBL/GenBank/DDBJ whole genome shotgun (WGS) entry which is preliminary data.</text>
</comment>
<dbReference type="CDD" id="cd08771">
    <property type="entry name" value="DLP_1"/>
    <property type="match status" value="1"/>
</dbReference>
<name>A0A139GWZ7_9PEZI</name>
<dbReference type="GO" id="GO:0005739">
    <property type="term" value="C:mitochondrion"/>
    <property type="evidence" value="ECO:0007669"/>
    <property type="project" value="TreeGrafter"/>
</dbReference>
<evidence type="ECO:0000256" key="1">
    <source>
        <dbReference type="ARBA" id="ARBA00022741"/>
    </source>
</evidence>
<dbReference type="GO" id="GO:0005525">
    <property type="term" value="F:GTP binding"/>
    <property type="evidence" value="ECO:0007669"/>
    <property type="project" value="UniProtKB-KW"/>
</dbReference>
<dbReference type="Gene3D" id="3.40.50.300">
    <property type="entry name" value="P-loop containing nucleotide triphosphate hydrolases"/>
    <property type="match status" value="1"/>
</dbReference>
<evidence type="ECO:0000256" key="3">
    <source>
        <dbReference type="RuleBase" id="RU003932"/>
    </source>
</evidence>
<dbReference type="GO" id="GO:0006897">
    <property type="term" value="P:endocytosis"/>
    <property type="evidence" value="ECO:0007669"/>
    <property type="project" value="TreeGrafter"/>
</dbReference>
<evidence type="ECO:0008006" key="8">
    <source>
        <dbReference type="Google" id="ProtNLM"/>
    </source>
</evidence>